<proteinExistence type="predicted"/>
<dbReference type="Gene3D" id="1.10.3730.20">
    <property type="match status" value="1"/>
</dbReference>
<dbReference type="PANTHER" id="PTHR32322:SF18">
    <property type="entry name" value="S-ADENOSYLMETHIONINE_S-ADENOSYLHOMOCYSTEINE TRANSPORTER"/>
    <property type="match status" value="1"/>
</dbReference>
<evidence type="ECO:0000256" key="3">
    <source>
        <dbReference type="ARBA" id="ARBA00022692"/>
    </source>
</evidence>
<feature type="transmembrane region" description="Helical" evidence="6">
    <location>
        <begin position="283"/>
        <end position="303"/>
    </location>
</feature>
<feature type="transmembrane region" description="Helical" evidence="6">
    <location>
        <begin position="49"/>
        <end position="69"/>
    </location>
</feature>
<evidence type="ECO:0000313" key="11">
    <source>
        <dbReference type="Proteomes" id="UP000190130"/>
    </source>
</evidence>
<keyword evidence="3 6" id="KW-0812">Transmembrane</keyword>
<dbReference type="InterPro" id="IPR037185">
    <property type="entry name" value="EmrE-like"/>
</dbReference>
<feature type="transmembrane region" description="Helical" evidence="6">
    <location>
        <begin position="226"/>
        <end position="246"/>
    </location>
</feature>
<sequence length="306" mass="31945">MLKQETGSPRVRKDAGRPNRALLLVPLLGLLWGFNWPAVRISLTEIAPWTLRAAGMSFAGLVLVAVALARGVQLTVPRGQWLRLVVAGFLSIAAFNVLLAFAQLAAPTSRAAILTFTMPIWATLLARLVLGEAFDGRRLAGLALGIAGLLCLGLPLIMAGQLSFGLMLALLAAVSWAVGTIVTKRWPVSAPALTIAAWQLLIGGLAAGIGMLVFEGLPVPKLLSPHVLTALSFHIIGAQALAYFLWFTVVARLPAGIASLGTLMVPAVGVLGSVLLLGERPTATDWLGLALVIAASGAIMVPARRG</sequence>
<dbReference type="Pfam" id="PF00892">
    <property type="entry name" value="EamA"/>
    <property type="match status" value="2"/>
</dbReference>
<feature type="domain" description="EamA" evidence="7">
    <location>
        <begin position="164"/>
        <end position="296"/>
    </location>
</feature>
<dbReference type="InterPro" id="IPR000620">
    <property type="entry name" value="EamA_dom"/>
</dbReference>
<keyword evidence="2" id="KW-1003">Cell membrane</keyword>
<evidence type="ECO:0000256" key="4">
    <source>
        <dbReference type="ARBA" id="ARBA00022989"/>
    </source>
</evidence>
<evidence type="ECO:0000313" key="10">
    <source>
        <dbReference type="Proteomes" id="UP000051562"/>
    </source>
</evidence>
<evidence type="ECO:0000256" key="2">
    <source>
        <dbReference type="ARBA" id="ARBA00022475"/>
    </source>
</evidence>
<evidence type="ECO:0000256" key="1">
    <source>
        <dbReference type="ARBA" id="ARBA00004651"/>
    </source>
</evidence>
<reference evidence="9 11" key="2">
    <citation type="submission" date="2017-02" db="EMBL/GenBank/DDBJ databases">
        <authorList>
            <person name="Peterson S.W."/>
        </authorList>
    </citation>
    <scope>NUCLEOTIDE SEQUENCE [LARGE SCALE GENOMIC DNA]</scope>
    <source>
        <strain evidence="9 11">DSM 9653</strain>
    </source>
</reference>
<feature type="transmembrane region" description="Helical" evidence="6">
    <location>
        <begin position="139"/>
        <end position="158"/>
    </location>
</feature>
<feature type="transmembrane region" description="Helical" evidence="6">
    <location>
        <begin position="195"/>
        <end position="214"/>
    </location>
</feature>
<evidence type="ECO:0000256" key="6">
    <source>
        <dbReference type="SAM" id="Phobius"/>
    </source>
</evidence>
<dbReference type="SUPFAM" id="SSF103481">
    <property type="entry name" value="Multidrug resistance efflux transporter EmrE"/>
    <property type="match status" value="2"/>
</dbReference>
<gene>
    <name evidence="8" type="ORF">ARD30_07590</name>
    <name evidence="9" type="ORF">SAMN05660750_02005</name>
</gene>
<accession>A0A0Q3IAZ8</accession>
<organism evidence="8 10">
    <name type="scientific">Bosea thiooxidans</name>
    <dbReference type="NCBI Taxonomy" id="53254"/>
    <lineage>
        <taxon>Bacteria</taxon>
        <taxon>Pseudomonadati</taxon>
        <taxon>Pseudomonadota</taxon>
        <taxon>Alphaproteobacteria</taxon>
        <taxon>Hyphomicrobiales</taxon>
        <taxon>Boseaceae</taxon>
        <taxon>Bosea</taxon>
    </lineage>
</organism>
<feature type="transmembrane region" description="Helical" evidence="6">
    <location>
        <begin position="21"/>
        <end position="43"/>
    </location>
</feature>
<evidence type="ECO:0000313" key="9">
    <source>
        <dbReference type="EMBL" id="SKB70957.1"/>
    </source>
</evidence>
<feature type="transmembrane region" description="Helical" evidence="6">
    <location>
        <begin position="111"/>
        <end position="130"/>
    </location>
</feature>
<evidence type="ECO:0000313" key="8">
    <source>
        <dbReference type="EMBL" id="KQK32120.1"/>
    </source>
</evidence>
<dbReference type="RefSeq" id="WP_055726562.1">
    <property type="nucleotide sequence ID" value="NZ_FUYX01000004.1"/>
</dbReference>
<reference evidence="8 10" key="1">
    <citation type="submission" date="2015-10" db="EMBL/GenBank/DDBJ databases">
        <title>Draft genome of Bosea thiooxidans.</title>
        <authorList>
            <person name="Wang X."/>
        </authorList>
    </citation>
    <scope>NUCLEOTIDE SEQUENCE [LARGE SCALE GENOMIC DNA]</scope>
    <source>
        <strain evidence="8 10">CGMCC 9174</strain>
    </source>
</reference>
<feature type="transmembrane region" description="Helical" evidence="6">
    <location>
        <begin position="81"/>
        <end position="105"/>
    </location>
</feature>
<dbReference type="EMBL" id="LMAR01000006">
    <property type="protein sequence ID" value="KQK32120.1"/>
    <property type="molecule type" value="Genomic_DNA"/>
</dbReference>
<protein>
    <submittedName>
        <fullName evidence="8 9">Transporter</fullName>
    </submittedName>
</protein>
<dbReference type="Proteomes" id="UP000051562">
    <property type="component" value="Unassembled WGS sequence"/>
</dbReference>
<evidence type="ECO:0000256" key="5">
    <source>
        <dbReference type="ARBA" id="ARBA00023136"/>
    </source>
</evidence>
<dbReference type="OrthoDB" id="7850605at2"/>
<dbReference type="PANTHER" id="PTHR32322">
    <property type="entry name" value="INNER MEMBRANE TRANSPORTER"/>
    <property type="match status" value="1"/>
</dbReference>
<dbReference type="InterPro" id="IPR050638">
    <property type="entry name" value="AA-Vitamin_Transporters"/>
</dbReference>
<keyword evidence="10" id="KW-1185">Reference proteome</keyword>
<feature type="transmembrane region" description="Helical" evidence="6">
    <location>
        <begin position="253"/>
        <end position="277"/>
    </location>
</feature>
<evidence type="ECO:0000259" key="7">
    <source>
        <dbReference type="Pfam" id="PF00892"/>
    </source>
</evidence>
<dbReference type="EMBL" id="FUYX01000004">
    <property type="protein sequence ID" value="SKB70957.1"/>
    <property type="molecule type" value="Genomic_DNA"/>
</dbReference>
<comment type="subcellular location">
    <subcellularLocation>
        <location evidence="1">Cell membrane</location>
        <topology evidence="1">Multi-pass membrane protein</topology>
    </subcellularLocation>
</comment>
<name>A0A0Q3IAZ8_9HYPH</name>
<keyword evidence="5 6" id="KW-0472">Membrane</keyword>
<dbReference type="GO" id="GO:0005886">
    <property type="term" value="C:plasma membrane"/>
    <property type="evidence" value="ECO:0007669"/>
    <property type="project" value="UniProtKB-SubCell"/>
</dbReference>
<feature type="domain" description="EamA" evidence="7">
    <location>
        <begin position="21"/>
        <end position="152"/>
    </location>
</feature>
<feature type="transmembrane region" description="Helical" evidence="6">
    <location>
        <begin position="164"/>
        <end position="183"/>
    </location>
</feature>
<dbReference type="AlphaFoldDB" id="A0A0Q3IAZ8"/>
<keyword evidence="4 6" id="KW-1133">Transmembrane helix</keyword>
<dbReference type="STRING" id="53254.SAMN05660750_02005"/>
<dbReference type="Proteomes" id="UP000190130">
    <property type="component" value="Unassembled WGS sequence"/>
</dbReference>